<evidence type="ECO:0000313" key="2">
    <source>
        <dbReference type="Proteomes" id="UP000486351"/>
    </source>
</evidence>
<dbReference type="AlphaFoldDB" id="A0A6G0Q292"/>
<protein>
    <submittedName>
        <fullName evidence="1">Uncharacterized protein</fullName>
    </submittedName>
</protein>
<sequence length="65" mass="7399">MASCGSPAARFVVVWWRAWRWWRCLRLFCIGFVYGSSVEAGGGVRAADRMLQLPSSKVCGCWWRA</sequence>
<accession>A0A6G0Q292</accession>
<dbReference type="EMBL" id="QXFY01007588">
    <property type="protein sequence ID" value="KAE9265820.1"/>
    <property type="molecule type" value="Genomic_DNA"/>
</dbReference>
<name>A0A6G0Q292_9STRA</name>
<organism evidence="1 2">
    <name type="scientific">Phytophthora fragariae</name>
    <dbReference type="NCBI Taxonomy" id="53985"/>
    <lineage>
        <taxon>Eukaryota</taxon>
        <taxon>Sar</taxon>
        <taxon>Stramenopiles</taxon>
        <taxon>Oomycota</taxon>
        <taxon>Peronosporomycetes</taxon>
        <taxon>Peronosporales</taxon>
        <taxon>Peronosporaceae</taxon>
        <taxon>Phytophthora</taxon>
    </lineage>
</organism>
<gene>
    <name evidence="1" type="ORF">PF008_g31761</name>
</gene>
<reference evidence="1 2" key="1">
    <citation type="submission" date="2018-09" db="EMBL/GenBank/DDBJ databases">
        <title>Genomic investigation of the strawberry pathogen Phytophthora fragariae indicates pathogenicity is determined by transcriptional variation in three key races.</title>
        <authorList>
            <person name="Adams T.M."/>
            <person name="Armitage A.D."/>
            <person name="Sobczyk M.K."/>
            <person name="Bates H.J."/>
            <person name="Dunwell J.M."/>
            <person name="Nellist C.F."/>
            <person name="Harrison R.J."/>
        </authorList>
    </citation>
    <scope>NUCLEOTIDE SEQUENCE [LARGE SCALE GENOMIC DNA]</scope>
    <source>
        <strain evidence="1 2">NOV-77</strain>
    </source>
</reference>
<evidence type="ECO:0000313" key="1">
    <source>
        <dbReference type="EMBL" id="KAE9265820.1"/>
    </source>
</evidence>
<dbReference type="Proteomes" id="UP000486351">
    <property type="component" value="Unassembled WGS sequence"/>
</dbReference>
<comment type="caution">
    <text evidence="1">The sequence shown here is derived from an EMBL/GenBank/DDBJ whole genome shotgun (WGS) entry which is preliminary data.</text>
</comment>
<proteinExistence type="predicted"/>